<protein>
    <submittedName>
        <fullName evidence="5">NADH-ubiquinone oxidoreductase, chain 49kDa</fullName>
    </submittedName>
</protein>
<dbReference type="Proteomes" id="UP000000262">
    <property type="component" value="Chromosome"/>
</dbReference>
<feature type="domain" description="NADH-quinone oxidoreductase subunit D" evidence="4">
    <location>
        <begin position="465"/>
        <end position="540"/>
    </location>
</feature>
<reference evidence="5 6" key="1">
    <citation type="journal article" date="2008" name="Genome Biol.">
        <title>A genomic analysis of the archaeal system Ignicoccus hospitalis-Nanoarchaeum equitans.</title>
        <authorList>
            <person name="Podar M."/>
            <person name="Anderson I."/>
            <person name="Makarova K.S."/>
            <person name="Elkins J.G."/>
            <person name="Ivanova N."/>
            <person name="Wall M.A."/>
            <person name="Lykidis A."/>
            <person name="Mavromatis K."/>
            <person name="Sun H."/>
            <person name="Hudson M.E."/>
            <person name="Chen W."/>
            <person name="Deciu C."/>
            <person name="Hutchison D."/>
            <person name="Eads J.R."/>
            <person name="Anderson A."/>
            <person name="Fernandes F."/>
            <person name="Szeto E."/>
            <person name="Lapidus A."/>
            <person name="Kyrpides N.C."/>
            <person name="Saier M.H.Jr."/>
            <person name="Richardson P.M."/>
            <person name="Rachel R."/>
            <person name="Huber H."/>
            <person name="Eisen J.A."/>
            <person name="Koonin E.V."/>
            <person name="Keller M."/>
            <person name="Stetter K.O."/>
        </authorList>
    </citation>
    <scope>NUCLEOTIDE SEQUENCE [LARGE SCALE GENOMIC DNA]</scope>
    <source>
        <strain evidence="6">KIN4/I / DSM 18386 / JCM 14125</strain>
    </source>
</reference>
<evidence type="ECO:0000259" key="4">
    <source>
        <dbReference type="Pfam" id="PF00346"/>
    </source>
</evidence>
<dbReference type="SUPFAM" id="SSF143243">
    <property type="entry name" value="Nqo5-like"/>
    <property type="match status" value="1"/>
</dbReference>
<dbReference type="Gene3D" id="1.10.645.10">
    <property type="entry name" value="Cytochrome-c3 Hydrogenase, chain B"/>
    <property type="match status" value="1"/>
</dbReference>
<dbReference type="GO" id="GO:0051287">
    <property type="term" value="F:NAD binding"/>
    <property type="evidence" value="ECO:0007669"/>
    <property type="project" value="InterPro"/>
</dbReference>
<dbReference type="GeneID" id="5562747"/>
<dbReference type="PANTHER" id="PTHR43485">
    <property type="entry name" value="HYDROGENASE-4 COMPONENT G"/>
    <property type="match status" value="1"/>
</dbReference>
<dbReference type="Gene3D" id="3.30.460.80">
    <property type="entry name" value="NADH:ubiquinone oxidoreductase, 30kDa subunit"/>
    <property type="match status" value="1"/>
</dbReference>
<dbReference type="KEGG" id="iho:Igni_0542"/>
<keyword evidence="6" id="KW-1185">Reference proteome</keyword>
<dbReference type="GO" id="GO:0008137">
    <property type="term" value="F:NADH dehydrogenase (ubiquinone) activity"/>
    <property type="evidence" value="ECO:0007669"/>
    <property type="project" value="InterPro"/>
</dbReference>
<evidence type="ECO:0000313" key="6">
    <source>
        <dbReference type="Proteomes" id="UP000000262"/>
    </source>
</evidence>
<dbReference type="HOGENOM" id="CLU_015134_3_2_2"/>
<dbReference type="SUPFAM" id="SSF56762">
    <property type="entry name" value="HydB/Nqo4-like"/>
    <property type="match status" value="1"/>
</dbReference>
<dbReference type="RefSeq" id="WP_011998576.1">
    <property type="nucleotide sequence ID" value="NC_009776.1"/>
</dbReference>
<evidence type="ECO:0000313" key="5">
    <source>
        <dbReference type="EMBL" id="ABU81724.1"/>
    </source>
</evidence>
<gene>
    <name evidence="5" type="ordered locus">Igni_0542</name>
</gene>
<dbReference type="InterPro" id="IPR052197">
    <property type="entry name" value="ComplexI_49kDa-like"/>
</dbReference>
<dbReference type="InterPro" id="IPR029014">
    <property type="entry name" value="NiFe-Hase_large"/>
</dbReference>
<accession>A8A9X2</accession>
<dbReference type="InterPro" id="IPR001135">
    <property type="entry name" value="NADH_Q_OxRdtase_suD"/>
</dbReference>
<dbReference type="PANTHER" id="PTHR43485:SF1">
    <property type="entry name" value="FORMATE HYDROGENLYASE SUBUNIT 5-RELATED"/>
    <property type="match status" value="1"/>
</dbReference>
<dbReference type="Pfam" id="PF00346">
    <property type="entry name" value="Complex1_49kDa"/>
    <property type="match status" value="2"/>
</dbReference>
<sequence>MNFVGEVERKEWSNALYVEVEPQYWYENAARLKDQGYLFPSMLTAVDWPAEKKVQVFFLVHRIRDASSVVLSTKVDRENRELPSLSSLYPGVEWHENETYEMFGINFTGHPDYERWGRIRKLLLSEDPRLFPKDRFPLLKDSGGYKDLPKVNWAEIEGTDQEREGLREDLTYVYVGPQHPATHGPVGFLLGLKGEIVEDVIPRLGYVHRGVEWIYEQKEYLKVIPLLDRQCYIDGIGWEWPYVMALEEIMDVKVDRRAQLLRILAAELSRIQSHLLYIGSFAENVNHLTAFAWTVRDREVFINLLEMLTGQRMTFNYLRPGGVAFDLPQGFKDVYEKVVARFHKHFEKLIETTLDNPTVAMRAEGVAQVSAEDAIKYGWSGPNLRASGVAWDLRINKPYGGYDDGIDFEGAVGSVGDNLDRMLVRFEEIRQSLKIIRQVLRELTERGQNELGTHLKRVPPFPRKPGIAYGYHDSPRGENGILLVANPSDPKWRTRPWRVHMRSPVFVHTMSLKYLGKGLLLQDFLAFYISLDTCVAEMDR</sequence>
<dbReference type="GO" id="GO:0048038">
    <property type="term" value="F:quinone binding"/>
    <property type="evidence" value="ECO:0007669"/>
    <property type="project" value="InterPro"/>
</dbReference>
<dbReference type="eggNOG" id="arCOG01548">
    <property type="taxonomic scope" value="Archaea"/>
</dbReference>
<dbReference type="InterPro" id="IPR037232">
    <property type="entry name" value="NADH_quin_OxRdtase_su_C/D-like"/>
</dbReference>
<name>A8A9X2_IGNH4</name>
<evidence type="ECO:0000259" key="3">
    <source>
        <dbReference type="Pfam" id="PF00329"/>
    </source>
</evidence>
<dbReference type="GO" id="GO:0016651">
    <property type="term" value="F:oxidoreductase activity, acting on NAD(P)H"/>
    <property type="evidence" value="ECO:0007669"/>
    <property type="project" value="InterPro"/>
</dbReference>
<organism evidence="5 6">
    <name type="scientific">Ignicoccus hospitalis (strain KIN4/I / DSM 18386 / JCM 14125)</name>
    <dbReference type="NCBI Taxonomy" id="453591"/>
    <lineage>
        <taxon>Archaea</taxon>
        <taxon>Thermoproteota</taxon>
        <taxon>Thermoprotei</taxon>
        <taxon>Desulfurococcales</taxon>
        <taxon>Desulfurococcaceae</taxon>
        <taxon>Ignicoccus</taxon>
    </lineage>
</organism>
<keyword evidence="5" id="KW-0830">Ubiquinone</keyword>
<dbReference type="STRING" id="453591.Igni_0542"/>
<dbReference type="InterPro" id="IPR001268">
    <property type="entry name" value="NADH_UbQ_OxRdtase_30kDa_su"/>
</dbReference>
<keyword evidence="1" id="KW-0560">Oxidoreductase</keyword>
<evidence type="ECO:0000256" key="2">
    <source>
        <dbReference type="ARBA" id="ARBA00023027"/>
    </source>
</evidence>
<dbReference type="PhylomeDB" id="A8A9X2"/>
<evidence type="ECO:0000256" key="1">
    <source>
        <dbReference type="ARBA" id="ARBA00023002"/>
    </source>
</evidence>
<keyword evidence="2" id="KW-0520">NAD</keyword>
<feature type="domain" description="NADH:ubiquinone oxidoreductase 30kDa subunit" evidence="3">
    <location>
        <begin position="18"/>
        <end position="116"/>
    </location>
</feature>
<dbReference type="eggNOG" id="arCOG01551">
    <property type="taxonomic scope" value="Archaea"/>
</dbReference>
<dbReference type="OrthoDB" id="43567at2157"/>
<feature type="domain" description="NADH-quinone oxidoreductase subunit D" evidence="4">
    <location>
        <begin position="286"/>
        <end position="448"/>
    </location>
</feature>
<dbReference type="EMBL" id="CP000816">
    <property type="protein sequence ID" value="ABU81724.1"/>
    <property type="molecule type" value="Genomic_DNA"/>
</dbReference>
<dbReference type="Pfam" id="PF00329">
    <property type="entry name" value="Complex1_30kDa"/>
    <property type="match status" value="1"/>
</dbReference>
<proteinExistence type="predicted"/>
<dbReference type="AlphaFoldDB" id="A8A9X2"/>